<evidence type="ECO:0000313" key="2">
    <source>
        <dbReference type="Proteomes" id="UP000029981"/>
    </source>
</evidence>
<reference evidence="1 2" key="3">
    <citation type="journal article" date="2010" name="BMC Genomics">
        <title>Transcriptome sequencing and comparative analysis of cucumber flowers with different sex types.</title>
        <authorList>
            <person name="Guo S."/>
            <person name="Zheng Y."/>
            <person name="Joung J.G."/>
            <person name="Liu S."/>
            <person name="Zhang Z."/>
            <person name="Crasta O.R."/>
            <person name="Sobral B.W."/>
            <person name="Xu Y."/>
            <person name="Huang S."/>
            <person name="Fei Z."/>
        </authorList>
    </citation>
    <scope>NUCLEOTIDE SEQUENCE [LARGE SCALE GENOMIC DNA]</scope>
    <source>
        <strain evidence="2">cv. 9930</strain>
    </source>
</reference>
<dbReference type="Gramene" id="KGN64942">
    <property type="protein sequence ID" value="KGN64942"/>
    <property type="gene ID" value="Csa_1G165740"/>
</dbReference>
<dbReference type="EMBL" id="CM002922">
    <property type="protein sequence ID" value="KGN64942.1"/>
    <property type="molecule type" value="Genomic_DNA"/>
</dbReference>
<protein>
    <submittedName>
        <fullName evidence="1">Uncharacterized protein</fullName>
    </submittedName>
</protein>
<reference evidence="1 2" key="1">
    <citation type="journal article" date="2009" name="Nat. Genet.">
        <title>The genome of the cucumber, Cucumis sativus L.</title>
        <authorList>
            <person name="Huang S."/>
            <person name="Li R."/>
            <person name="Zhang Z."/>
            <person name="Li L."/>
            <person name="Gu X."/>
            <person name="Fan W."/>
            <person name="Lucas W.J."/>
            <person name="Wang X."/>
            <person name="Xie B."/>
            <person name="Ni P."/>
            <person name="Ren Y."/>
            <person name="Zhu H."/>
            <person name="Li J."/>
            <person name="Lin K."/>
            <person name="Jin W."/>
            <person name="Fei Z."/>
            <person name="Li G."/>
            <person name="Staub J."/>
            <person name="Kilian A."/>
            <person name="van der Vossen E.A."/>
            <person name="Wu Y."/>
            <person name="Guo J."/>
            <person name="He J."/>
            <person name="Jia Z."/>
            <person name="Ren Y."/>
            <person name="Tian G."/>
            <person name="Lu Y."/>
            <person name="Ruan J."/>
            <person name="Qian W."/>
            <person name="Wang M."/>
            <person name="Huang Q."/>
            <person name="Li B."/>
            <person name="Xuan Z."/>
            <person name="Cao J."/>
            <person name="Asan"/>
            <person name="Wu Z."/>
            <person name="Zhang J."/>
            <person name="Cai Q."/>
            <person name="Bai Y."/>
            <person name="Zhao B."/>
            <person name="Han Y."/>
            <person name="Li Y."/>
            <person name="Li X."/>
            <person name="Wang S."/>
            <person name="Shi Q."/>
            <person name="Liu S."/>
            <person name="Cho W.K."/>
            <person name="Kim J.Y."/>
            <person name="Xu Y."/>
            <person name="Heller-Uszynska K."/>
            <person name="Miao H."/>
            <person name="Cheng Z."/>
            <person name="Zhang S."/>
            <person name="Wu J."/>
            <person name="Yang Y."/>
            <person name="Kang H."/>
            <person name="Li M."/>
            <person name="Liang H."/>
            <person name="Ren X."/>
            <person name="Shi Z."/>
            <person name="Wen M."/>
            <person name="Jian M."/>
            <person name="Yang H."/>
            <person name="Zhang G."/>
            <person name="Yang Z."/>
            <person name="Chen R."/>
            <person name="Liu S."/>
            <person name="Li J."/>
            <person name="Ma L."/>
            <person name="Liu H."/>
            <person name="Zhou Y."/>
            <person name="Zhao J."/>
            <person name="Fang X."/>
            <person name="Li G."/>
            <person name="Fang L."/>
            <person name="Li Y."/>
            <person name="Liu D."/>
            <person name="Zheng H."/>
            <person name="Zhang Y."/>
            <person name="Qin N."/>
            <person name="Li Z."/>
            <person name="Yang G."/>
            <person name="Yang S."/>
            <person name="Bolund L."/>
            <person name="Kristiansen K."/>
            <person name="Zheng H."/>
            <person name="Li S."/>
            <person name="Zhang X."/>
            <person name="Yang H."/>
            <person name="Wang J."/>
            <person name="Sun R."/>
            <person name="Zhang B."/>
            <person name="Jiang S."/>
            <person name="Wang J."/>
            <person name="Du Y."/>
            <person name="Li S."/>
        </authorList>
    </citation>
    <scope>NUCLEOTIDE SEQUENCE [LARGE SCALE GENOMIC DNA]</scope>
    <source>
        <strain evidence="2">cv. 9930</strain>
    </source>
</reference>
<reference evidence="1 2" key="4">
    <citation type="journal article" date="2011" name="BMC Genomics">
        <title>RNA-Seq improves annotation of protein-coding genes in the cucumber genome.</title>
        <authorList>
            <person name="Li Z."/>
            <person name="Zhang Z."/>
            <person name="Yan P."/>
            <person name="Huang S."/>
            <person name="Fei Z."/>
            <person name="Lin K."/>
        </authorList>
    </citation>
    <scope>NUCLEOTIDE SEQUENCE [LARGE SCALE GENOMIC DNA]</scope>
    <source>
        <strain evidence="2">cv. 9930</strain>
    </source>
</reference>
<keyword evidence="2" id="KW-1185">Reference proteome</keyword>
<accession>A0A0A0LVT7</accession>
<organism evidence="1 2">
    <name type="scientific">Cucumis sativus</name>
    <name type="common">Cucumber</name>
    <dbReference type="NCBI Taxonomy" id="3659"/>
    <lineage>
        <taxon>Eukaryota</taxon>
        <taxon>Viridiplantae</taxon>
        <taxon>Streptophyta</taxon>
        <taxon>Embryophyta</taxon>
        <taxon>Tracheophyta</taxon>
        <taxon>Spermatophyta</taxon>
        <taxon>Magnoliopsida</taxon>
        <taxon>eudicotyledons</taxon>
        <taxon>Gunneridae</taxon>
        <taxon>Pentapetalae</taxon>
        <taxon>rosids</taxon>
        <taxon>fabids</taxon>
        <taxon>Cucurbitales</taxon>
        <taxon>Cucurbitaceae</taxon>
        <taxon>Benincaseae</taxon>
        <taxon>Cucumis</taxon>
    </lineage>
</organism>
<dbReference type="Proteomes" id="UP000029981">
    <property type="component" value="Chromosome 1"/>
</dbReference>
<gene>
    <name evidence="1" type="ORF">Csa_1G165740</name>
</gene>
<evidence type="ECO:0000313" key="1">
    <source>
        <dbReference type="EMBL" id="KGN64942.1"/>
    </source>
</evidence>
<name>A0A0A0LVT7_CUCSA</name>
<dbReference type="AlphaFoldDB" id="A0A0A0LVT7"/>
<sequence length="49" mass="5457">MDNFRSPSSSYLEFQASSPSLRCFTFAINALCLLNLKEKQVNCGLPLCV</sequence>
<reference evidence="1 2" key="2">
    <citation type="journal article" date="2009" name="PLoS ONE">
        <title>An integrated genetic and cytogenetic map of the cucumber genome.</title>
        <authorList>
            <person name="Ren Y."/>
            <person name="Zhang Z."/>
            <person name="Liu J."/>
            <person name="Staub J.E."/>
            <person name="Han Y."/>
            <person name="Cheng Z."/>
            <person name="Li X."/>
            <person name="Lu J."/>
            <person name="Miao H."/>
            <person name="Kang H."/>
            <person name="Xie B."/>
            <person name="Gu X."/>
            <person name="Wang X."/>
            <person name="Du Y."/>
            <person name="Jin W."/>
            <person name="Huang S."/>
        </authorList>
    </citation>
    <scope>NUCLEOTIDE SEQUENCE [LARGE SCALE GENOMIC DNA]</scope>
    <source>
        <strain evidence="2">cv. 9930</strain>
    </source>
</reference>
<proteinExistence type="predicted"/>